<evidence type="ECO:0000313" key="3">
    <source>
        <dbReference type="WBParaSite" id="OFLC_0001070601-mRNA-1"/>
    </source>
</evidence>
<protein>
    <submittedName>
        <fullName evidence="1 3">Uncharacterized protein</fullName>
    </submittedName>
</protein>
<dbReference type="WBParaSite" id="OFLC_0001070601-mRNA-1">
    <property type="protein sequence ID" value="OFLC_0001070601-mRNA-1"/>
    <property type="gene ID" value="OFLC_0001070601"/>
</dbReference>
<accession>A0A183HT94</accession>
<sequence>MIDGTLLLLIVNEMILVWIFYDLVNPSPICWKEILQYANKTYSAFDKRIMLQFGLNNQQLHHIYRTLEVCIEIRLETLLGRSLDVKNLTKLSFPFRNQIITGLFEAILALLTNSWHTWFIWRVRLPTTITPNNIAIPALNIAGN</sequence>
<reference evidence="3" key="1">
    <citation type="submission" date="2016-06" db="UniProtKB">
        <authorList>
            <consortium name="WormBaseParasite"/>
        </authorList>
    </citation>
    <scope>IDENTIFICATION</scope>
</reference>
<organism evidence="3">
    <name type="scientific">Onchocerca flexuosa</name>
    <dbReference type="NCBI Taxonomy" id="387005"/>
    <lineage>
        <taxon>Eukaryota</taxon>
        <taxon>Metazoa</taxon>
        <taxon>Ecdysozoa</taxon>
        <taxon>Nematoda</taxon>
        <taxon>Chromadorea</taxon>
        <taxon>Rhabditida</taxon>
        <taxon>Spirurina</taxon>
        <taxon>Spiruromorpha</taxon>
        <taxon>Filarioidea</taxon>
        <taxon>Onchocercidae</taxon>
        <taxon>Onchocerca</taxon>
    </lineage>
</organism>
<name>A0A183HT94_9BILA</name>
<gene>
    <name evidence="1" type="ORF">OFLC_LOCUS10708</name>
</gene>
<dbReference type="Proteomes" id="UP000267606">
    <property type="component" value="Unassembled WGS sequence"/>
</dbReference>
<dbReference type="AlphaFoldDB" id="A0A183HT94"/>
<proteinExistence type="predicted"/>
<reference evidence="1 2" key="2">
    <citation type="submission" date="2018-11" db="EMBL/GenBank/DDBJ databases">
        <authorList>
            <consortium name="Pathogen Informatics"/>
        </authorList>
    </citation>
    <scope>NUCLEOTIDE SEQUENCE [LARGE SCALE GENOMIC DNA]</scope>
</reference>
<dbReference type="EMBL" id="UZAJ01014569">
    <property type="protein sequence ID" value="VDO70649.1"/>
    <property type="molecule type" value="Genomic_DNA"/>
</dbReference>
<keyword evidence="2" id="KW-1185">Reference proteome</keyword>
<evidence type="ECO:0000313" key="2">
    <source>
        <dbReference type="Proteomes" id="UP000267606"/>
    </source>
</evidence>
<evidence type="ECO:0000313" key="1">
    <source>
        <dbReference type="EMBL" id="VDO70649.1"/>
    </source>
</evidence>